<evidence type="ECO:0000313" key="5">
    <source>
        <dbReference type="Proteomes" id="UP001528920"/>
    </source>
</evidence>
<evidence type="ECO:0000259" key="3">
    <source>
        <dbReference type="Pfam" id="PF12508"/>
    </source>
</evidence>
<keyword evidence="2" id="KW-0472">Membrane</keyword>
<accession>A0ABT5VQ83</accession>
<feature type="compositionally biased region" description="Basic residues" evidence="1">
    <location>
        <begin position="149"/>
        <end position="159"/>
    </location>
</feature>
<evidence type="ECO:0000256" key="1">
    <source>
        <dbReference type="SAM" id="MobiDB-lite"/>
    </source>
</evidence>
<sequence length="388" mass="44170">MRTYLQKNKALLILPIVLLPFVILIFYILGGGEKALKQNALANNKAEKEGANYFLPEAEKSIEIFDKMEAYQQQDLAVQLGNENAQQEHVLKEGEQEGSDSVVGTDSLLVLLQKNQKEDVSAQLLAHIRQKEILVRNDLEKEASPCQKKIQKSPVKKAVRPIPQEKQGRSKLVDSETGLEELEEVFDENISLNQENDSLKFYLEQTKSQLFQLKKQRLRSFTLEKKEKVSFNGKITSNSMIRAEIYESSKVLNGNRIKMRLLEDAWLDGRKVLENSFLYGICKINNERLYIRVSNFPVADYFLPVNLEIHDLDGLPGLYIPDNVSRRVSKEVGSRTNASSLWGMSNDPIANMGISAADQTTRSLLKRVRLKKVSIKKNTLVYLISKKQ</sequence>
<organism evidence="4 5">
    <name type="scientific">Paralabilibaculum antarcticum</name>
    <dbReference type="NCBI Taxonomy" id="2912572"/>
    <lineage>
        <taxon>Bacteria</taxon>
        <taxon>Pseudomonadati</taxon>
        <taxon>Bacteroidota</taxon>
        <taxon>Bacteroidia</taxon>
        <taxon>Marinilabiliales</taxon>
        <taxon>Marinifilaceae</taxon>
        <taxon>Paralabilibaculum</taxon>
    </lineage>
</organism>
<gene>
    <name evidence="4" type="ORF">L3049_06185</name>
</gene>
<keyword evidence="5" id="KW-1185">Reference proteome</keyword>
<proteinExistence type="predicted"/>
<dbReference type="EMBL" id="JAKJSC010000001">
    <property type="protein sequence ID" value="MDE5417592.1"/>
    <property type="molecule type" value="Genomic_DNA"/>
</dbReference>
<evidence type="ECO:0000256" key="2">
    <source>
        <dbReference type="SAM" id="Phobius"/>
    </source>
</evidence>
<keyword evidence="2" id="KW-0812">Transmembrane</keyword>
<evidence type="ECO:0000313" key="4">
    <source>
        <dbReference type="EMBL" id="MDE5417592.1"/>
    </source>
</evidence>
<feature type="region of interest" description="Disordered" evidence="1">
    <location>
        <begin position="145"/>
        <end position="173"/>
    </location>
</feature>
<feature type="domain" description="Conjugative transposon TraM C-terminal" evidence="3">
    <location>
        <begin position="241"/>
        <end position="383"/>
    </location>
</feature>
<name>A0ABT5VQ83_9BACT</name>
<dbReference type="Proteomes" id="UP001528920">
    <property type="component" value="Unassembled WGS sequence"/>
</dbReference>
<protein>
    <submittedName>
        <fullName evidence="4">Conjugative transposon protein TraM</fullName>
    </submittedName>
</protein>
<dbReference type="RefSeq" id="WP_275108934.1">
    <property type="nucleotide sequence ID" value="NZ_JAKJSC010000001.1"/>
</dbReference>
<reference evidence="4 5" key="1">
    <citation type="submission" date="2022-01" db="EMBL/GenBank/DDBJ databases">
        <title>Labilibaculum sp. nov, a marine bacterium isolated from Antarctica.</title>
        <authorList>
            <person name="Dai W."/>
        </authorList>
    </citation>
    <scope>NUCLEOTIDE SEQUENCE [LARGE SCALE GENOMIC DNA]</scope>
    <source>
        <strain evidence="4 5">DW002</strain>
    </source>
</reference>
<feature type="transmembrane region" description="Helical" evidence="2">
    <location>
        <begin position="12"/>
        <end position="30"/>
    </location>
</feature>
<dbReference type="Pfam" id="PF12508">
    <property type="entry name" value="Transposon_TraM"/>
    <property type="match status" value="1"/>
</dbReference>
<keyword evidence="2" id="KW-1133">Transmembrane helix</keyword>
<dbReference type="InterPro" id="IPR055407">
    <property type="entry name" value="TraM_C"/>
</dbReference>
<comment type="caution">
    <text evidence="4">The sequence shown here is derived from an EMBL/GenBank/DDBJ whole genome shotgun (WGS) entry which is preliminary data.</text>
</comment>